<dbReference type="InterPro" id="IPR016134">
    <property type="entry name" value="Dockerin_dom"/>
</dbReference>
<name>A0ABS7CKR4_9BACL</name>
<organism evidence="2 3">
    <name type="scientific">Paenibacillus sepulcri</name>
    <dbReference type="NCBI Taxonomy" id="359917"/>
    <lineage>
        <taxon>Bacteria</taxon>
        <taxon>Bacillati</taxon>
        <taxon>Bacillota</taxon>
        <taxon>Bacilli</taxon>
        <taxon>Bacillales</taxon>
        <taxon>Paenibacillaceae</taxon>
        <taxon>Paenibacillus</taxon>
    </lineage>
</organism>
<evidence type="ECO:0000313" key="3">
    <source>
        <dbReference type="Proteomes" id="UP001519887"/>
    </source>
</evidence>
<keyword evidence="3" id="KW-1185">Reference proteome</keyword>
<dbReference type="PROSITE" id="PS51766">
    <property type="entry name" value="DOCKERIN"/>
    <property type="match status" value="1"/>
</dbReference>
<dbReference type="InterPro" id="IPR002105">
    <property type="entry name" value="Dockerin_1_rpt"/>
</dbReference>
<dbReference type="EMBL" id="JAHZIK010003030">
    <property type="protein sequence ID" value="MBW7461528.1"/>
    <property type="molecule type" value="Genomic_DNA"/>
</dbReference>
<dbReference type="Gene3D" id="1.10.1330.10">
    <property type="entry name" value="Dockerin domain"/>
    <property type="match status" value="1"/>
</dbReference>
<evidence type="ECO:0000259" key="1">
    <source>
        <dbReference type="PROSITE" id="PS51766"/>
    </source>
</evidence>
<protein>
    <submittedName>
        <fullName evidence="2">Dockerin type I repeat-containing protein</fullName>
    </submittedName>
</protein>
<dbReference type="Pfam" id="PF00404">
    <property type="entry name" value="Dockerin_1"/>
    <property type="match status" value="1"/>
</dbReference>
<sequence length="100" mass="10387">EIGRAELVEEDAGAAADAVARAVSDLTDALQSFQSSVNAQEPGDINNDGRHSVGDLGAMAVYYGKSSSDPDWDRIKAADLTGDGVVDIEDLARLAILILG</sequence>
<feature type="non-terminal residue" evidence="2">
    <location>
        <position position="1"/>
    </location>
</feature>
<evidence type="ECO:0000313" key="2">
    <source>
        <dbReference type="EMBL" id="MBW7461528.1"/>
    </source>
</evidence>
<accession>A0ABS7CKR4</accession>
<feature type="domain" description="Dockerin" evidence="1">
    <location>
        <begin position="38"/>
        <end position="100"/>
    </location>
</feature>
<dbReference type="Proteomes" id="UP001519887">
    <property type="component" value="Unassembled WGS sequence"/>
</dbReference>
<proteinExistence type="predicted"/>
<dbReference type="SUPFAM" id="SSF63446">
    <property type="entry name" value="Type I dockerin domain"/>
    <property type="match status" value="1"/>
</dbReference>
<gene>
    <name evidence="2" type="ORF">K0U00_46475</name>
</gene>
<comment type="caution">
    <text evidence="2">The sequence shown here is derived from an EMBL/GenBank/DDBJ whole genome shotgun (WGS) entry which is preliminary data.</text>
</comment>
<dbReference type="CDD" id="cd14256">
    <property type="entry name" value="Dockerin_I"/>
    <property type="match status" value="1"/>
</dbReference>
<reference evidence="2 3" key="1">
    <citation type="submission" date="2021-07" db="EMBL/GenBank/DDBJ databases">
        <title>Paenibacillus radiodurans sp. nov., isolated from the southeastern edge of Tengger Desert.</title>
        <authorList>
            <person name="Zhang G."/>
        </authorList>
    </citation>
    <scope>NUCLEOTIDE SEQUENCE [LARGE SCALE GENOMIC DNA]</scope>
    <source>
        <strain evidence="2 3">CCM 7311</strain>
    </source>
</reference>
<dbReference type="InterPro" id="IPR036439">
    <property type="entry name" value="Dockerin_dom_sf"/>
</dbReference>